<evidence type="ECO:0000313" key="1">
    <source>
        <dbReference type="EMBL" id="CAD2221298.1"/>
    </source>
</evidence>
<proteinExistence type="predicted"/>
<dbReference type="AlphaFoldDB" id="A0A7G2CN73"/>
<dbReference type="InterPro" id="IPR032675">
    <property type="entry name" value="LRR_dom_sf"/>
</dbReference>
<reference evidence="1 2" key="1">
    <citation type="submission" date="2020-08" db="EMBL/GenBank/DDBJ databases">
        <authorList>
            <person name="Newling K."/>
            <person name="Davey J."/>
            <person name="Forrester S."/>
        </authorList>
    </citation>
    <scope>NUCLEOTIDE SEQUENCE [LARGE SCALE GENOMIC DNA]</scope>
    <source>
        <strain evidence="2">Crithidia deanei Carvalho (ATCC PRA-265)</strain>
    </source>
</reference>
<name>A0A7G2CN73_9TRYP</name>
<gene>
    <name evidence="1" type="ORF">ADEAN_000883000</name>
</gene>
<organism evidence="1 2">
    <name type="scientific">Angomonas deanei</name>
    <dbReference type="NCBI Taxonomy" id="59799"/>
    <lineage>
        <taxon>Eukaryota</taxon>
        <taxon>Discoba</taxon>
        <taxon>Euglenozoa</taxon>
        <taxon>Kinetoplastea</taxon>
        <taxon>Metakinetoplastina</taxon>
        <taxon>Trypanosomatida</taxon>
        <taxon>Trypanosomatidae</taxon>
        <taxon>Strigomonadinae</taxon>
        <taxon>Angomonas</taxon>
    </lineage>
</organism>
<evidence type="ECO:0000313" key="2">
    <source>
        <dbReference type="Proteomes" id="UP000515908"/>
    </source>
</evidence>
<evidence type="ECO:0008006" key="3">
    <source>
        <dbReference type="Google" id="ProtNLM"/>
    </source>
</evidence>
<keyword evidence="2" id="KW-1185">Reference proteome</keyword>
<dbReference type="OrthoDB" id="272161at2759"/>
<protein>
    <recommendedName>
        <fullName evidence="3">Leucine Rich repeat</fullName>
    </recommendedName>
</protein>
<dbReference type="Proteomes" id="UP000515908">
    <property type="component" value="Chromosome 20"/>
</dbReference>
<dbReference type="VEuPathDB" id="TriTrypDB:ADEAN_000883000"/>
<sequence length="90" mass="9876">MVTDVSALSACVNLTRVSVEGCLRLTTLDGLAGLPLLHYVDASNTPITRLDALTSCPRLRTVKVVNCPHLQSFDRLREANIDVVQRDFLP</sequence>
<dbReference type="EMBL" id="LR877164">
    <property type="protein sequence ID" value="CAD2221298.1"/>
    <property type="molecule type" value="Genomic_DNA"/>
</dbReference>
<accession>A0A7G2CN73</accession>
<dbReference type="Gene3D" id="3.80.10.10">
    <property type="entry name" value="Ribonuclease Inhibitor"/>
    <property type="match status" value="1"/>
</dbReference>
<dbReference type="SUPFAM" id="SSF52058">
    <property type="entry name" value="L domain-like"/>
    <property type="match status" value="1"/>
</dbReference>